<dbReference type="InterPro" id="IPR008977">
    <property type="entry name" value="PHM/PNGase_F_dom_sf"/>
</dbReference>
<dbReference type="Gene3D" id="2.60.120.310">
    <property type="entry name" value="Copper type II, ascorbate-dependent monooxygenase, N-terminal domain"/>
    <property type="match status" value="1"/>
</dbReference>
<dbReference type="InterPro" id="IPR005018">
    <property type="entry name" value="DOMON_domain"/>
</dbReference>
<evidence type="ECO:0000259" key="8">
    <source>
        <dbReference type="PROSITE" id="PS50836"/>
    </source>
</evidence>
<dbReference type="GO" id="GO:0042420">
    <property type="term" value="P:dopamine catabolic process"/>
    <property type="evidence" value="ECO:0007669"/>
    <property type="project" value="TreeGrafter"/>
</dbReference>
<dbReference type="Proteomes" id="UP001174909">
    <property type="component" value="Unassembled WGS sequence"/>
</dbReference>
<comment type="caution">
    <text evidence="9">The sequence shown here is derived from an EMBL/GenBank/DDBJ whole genome shotgun (WGS) entry which is preliminary data.</text>
</comment>
<feature type="signal peptide" evidence="7">
    <location>
        <begin position="1"/>
        <end position="19"/>
    </location>
</feature>
<dbReference type="InterPro" id="IPR000323">
    <property type="entry name" value="Cu2_ascorb_mOase_N"/>
</dbReference>
<dbReference type="Pfam" id="PF03351">
    <property type="entry name" value="DOMON"/>
    <property type="match status" value="1"/>
</dbReference>
<dbReference type="GO" id="GO:0006589">
    <property type="term" value="P:octopamine biosynthetic process"/>
    <property type="evidence" value="ECO:0007669"/>
    <property type="project" value="TreeGrafter"/>
</dbReference>
<evidence type="ECO:0000313" key="10">
    <source>
        <dbReference type="Proteomes" id="UP001174909"/>
    </source>
</evidence>
<evidence type="ECO:0000256" key="5">
    <source>
        <dbReference type="ARBA" id="ARBA00023157"/>
    </source>
</evidence>
<dbReference type="FunFam" id="2.60.120.230:FF:000001">
    <property type="entry name" value="Monooxygenase, DBH-like 1"/>
    <property type="match status" value="1"/>
</dbReference>
<dbReference type="AlphaFoldDB" id="A0AA35T745"/>
<feature type="domain" description="DOMON" evidence="8">
    <location>
        <begin position="39"/>
        <end position="155"/>
    </location>
</feature>
<gene>
    <name evidence="9" type="ORF">GBAR_LOCUS23572</name>
</gene>
<evidence type="ECO:0000256" key="4">
    <source>
        <dbReference type="ARBA" id="ARBA00023136"/>
    </source>
</evidence>
<evidence type="ECO:0000313" key="9">
    <source>
        <dbReference type="EMBL" id="CAI8042467.1"/>
    </source>
</evidence>
<dbReference type="Pfam" id="PF01082">
    <property type="entry name" value="Cu2_monooxygen"/>
    <property type="match status" value="1"/>
</dbReference>
<keyword evidence="3 7" id="KW-0732">Signal</keyword>
<dbReference type="GO" id="GO:0005507">
    <property type="term" value="F:copper ion binding"/>
    <property type="evidence" value="ECO:0007669"/>
    <property type="project" value="InterPro"/>
</dbReference>
<sequence>MKAVAKLIFLACSLSVAFCAYDFSSYPFKVTLNTAENGGLYELYWKFDNAKETISFAVRVNATGWVGLGLSPNGQMPNSDVVIGWVTDGGETVFHDRFAGGREPPTIDEQQDWMLKGGEEENGFTILEFSRKYVTCDEYDLPITTETARVIWSFHATTDPASEVLTFADRHSHKGALSLNLLGGLPDAAPDPQDLDYYDITVDATLECVCRYAQIIIPENDTTYWCAAFRLPENIRDQTRYITKFGPVVTEGNEAHVHHLLIYLCEGVNDTHVGNGGECEDGVPEAVSACRSGILVAAWAVGGEVFVYPDNVAYPFGGEGFTQYVLMELHYDNPAMISGTVDSSGMRMYYTSTAREYDAGILTFGHDITPDQIIPPNAKSFTTTAILTGECTEAILPEDGIRVFGNFLHTHVVGHGLTVQHFRKNPECDVYEELEPIDRNLQYDFNYQQITHLKREVVIKPGDVVQLKCFYGTEGVDGVTLGGLSTRNEMCFTFLVYYPAVDFQIAISRIESSALRDYLKSLPSGDQIVNGTEIDYSKLNTVDWDVDKFQETVDESMQGAFCRGEGNAIYRVTKFPEIGCPYIAPDQCTTEATEDGVVLRASVALLLLLSLLAATLG</sequence>
<dbReference type="GO" id="GO:0042421">
    <property type="term" value="P:norepinephrine biosynthetic process"/>
    <property type="evidence" value="ECO:0007669"/>
    <property type="project" value="TreeGrafter"/>
</dbReference>
<dbReference type="GO" id="GO:0030667">
    <property type="term" value="C:secretory granule membrane"/>
    <property type="evidence" value="ECO:0007669"/>
    <property type="project" value="TreeGrafter"/>
</dbReference>
<reference evidence="9" key="1">
    <citation type="submission" date="2023-03" db="EMBL/GenBank/DDBJ databases">
        <authorList>
            <person name="Steffen K."/>
            <person name="Cardenas P."/>
        </authorList>
    </citation>
    <scope>NUCLEOTIDE SEQUENCE</scope>
</reference>
<dbReference type="InterPro" id="IPR014784">
    <property type="entry name" value="Cu2_ascorb_mOase-like_C"/>
</dbReference>
<evidence type="ECO:0000256" key="3">
    <source>
        <dbReference type="ARBA" id="ARBA00022729"/>
    </source>
</evidence>
<keyword evidence="6" id="KW-0325">Glycoprotein</keyword>
<dbReference type="PANTHER" id="PTHR10157:SF23">
    <property type="entry name" value="MOXD1 HOMOLOG 1"/>
    <property type="match status" value="1"/>
</dbReference>
<dbReference type="EMBL" id="CASHTH010003267">
    <property type="protein sequence ID" value="CAI8042467.1"/>
    <property type="molecule type" value="Genomic_DNA"/>
</dbReference>
<accession>A0AA35T745</accession>
<organism evidence="9 10">
    <name type="scientific">Geodia barretti</name>
    <name type="common">Barrett's horny sponge</name>
    <dbReference type="NCBI Taxonomy" id="519541"/>
    <lineage>
        <taxon>Eukaryota</taxon>
        <taxon>Metazoa</taxon>
        <taxon>Porifera</taxon>
        <taxon>Demospongiae</taxon>
        <taxon>Heteroscleromorpha</taxon>
        <taxon>Tetractinellida</taxon>
        <taxon>Astrophorina</taxon>
        <taxon>Geodiidae</taxon>
        <taxon>Geodia</taxon>
    </lineage>
</organism>
<keyword evidence="5" id="KW-1015">Disulfide bond</keyword>
<evidence type="ECO:0000256" key="1">
    <source>
        <dbReference type="ARBA" id="ARBA00004370"/>
    </source>
</evidence>
<dbReference type="Pfam" id="PF03712">
    <property type="entry name" value="Cu2_monoox_C"/>
    <property type="match status" value="1"/>
</dbReference>
<dbReference type="PANTHER" id="PTHR10157">
    <property type="entry name" value="DOPAMINE BETA HYDROXYLASE RELATED"/>
    <property type="match status" value="1"/>
</dbReference>
<keyword evidence="9" id="KW-0503">Monooxygenase</keyword>
<dbReference type="PROSITE" id="PS50836">
    <property type="entry name" value="DOMON"/>
    <property type="match status" value="1"/>
</dbReference>
<comment type="subcellular location">
    <subcellularLocation>
        <location evidence="1">Membrane</location>
    </subcellularLocation>
</comment>
<evidence type="ECO:0000256" key="7">
    <source>
        <dbReference type="SAM" id="SignalP"/>
    </source>
</evidence>
<dbReference type="GO" id="GO:0004500">
    <property type="term" value="F:dopamine beta-monooxygenase activity"/>
    <property type="evidence" value="ECO:0007669"/>
    <property type="project" value="InterPro"/>
</dbReference>
<evidence type="ECO:0000256" key="2">
    <source>
        <dbReference type="ARBA" id="ARBA00010676"/>
    </source>
</evidence>
<dbReference type="Gene3D" id="2.60.40.1210">
    <property type="entry name" value="Cellobiose dehydrogenase, cytochrome domain"/>
    <property type="match status" value="1"/>
</dbReference>
<evidence type="ECO:0000256" key="6">
    <source>
        <dbReference type="ARBA" id="ARBA00023180"/>
    </source>
</evidence>
<dbReference type="InterPro" id="IPR036939">
    <property type="entry name" value="Cu2_ascorb_mOase_N_sf"/>
</dbReference>
<keyword evidence="4" id="KW-0472">Membrane</keyword>
<dbReference type="InterPro" id="IPR024548">
    <property type="entry name" value="Cu2_monoox_C"/>
</dbReference>
<dbReference type="CDD" id="cd09631">
    <property type="entry name" value="DOMON_DOH"/>
    <property type="match status" value="1"/>
</dbReference>
<dbReference type="InterPro" id="IPR028460">
    <property type="entry name" value="Tbh/DBH"/>
</dbReference>
<protein>
    <submittedName>
        <fullName evidence="9">DBH-like monooxygenase protein 1 homolog</fullName>
    </submittedName>
</protein>
<dbReference type="InterPro" id="IPR000945">
    <property type="entry name" value="DBH-like"/>
</dbReference>
<dbReference type="FunFam" id="2.60.40.1210:FF:000001">
    <property type="entry name" value="Monooxygenase, DBH-like 1, like"/>
    <property type="match status" value="1"/>
</dbReference>
<name>A0AA35T745_GEOBA</name>
<proteinExistence type="inferred from homology"/>
<dbReference type="InterPro" id="IPR045266">
    <property type="entry name" value="DOH_DOMON"/>
</dbReference>
<keyword evidence="10" id="KW-1185">Reference proteome</keyword>
<keyword evidence="9" id="KW-0560">Oxidoreductase</keyword>
<dbReference type="GO" id="GO:0005615">
    <property type="term" value="C:extracellular space"/>
    <property type="evidence" value="ECO:0007669"/>
    <property type="project" value="TreeGrafter"/>
</dbReference>
<dbReference type="Gene3D" id="2.60.120.230">
    <property type="match status" value="1"/>
</dbReference>
<dbReference type="SUPFAM" id="SSF49742">
    <property type="entry name" value="PHM/PNGase F"/>
    <property type="match status" value="2"/>
</dbReference>
<dbReference type="SMART" id="SM00664">
    <property type="entry name" value="DoH"/>
    <property type="match status" value="1"/>
</dbReference>
<feature type="chain" id="PRO_5041452052" evidence="7">
    <location>
        <begin position="20"/>
        <end position="617"/>
    </location>
</feature>
<dbReference type="SUPFAM" id="SSF49344">
    <property type="entry name" value="CBD9-like"/>
    <property type="match status" value="1"/>
</dbReference>
<dbReference type="PRINTS" id="PR00767">
    <property type="entry name" value="DBMONOXGNASE"/>
</dbReference>
<comment type="similarity">
    <text evidence="2">Belongs to the copper type II ascorbate-dependent monooxygenase family.</text>
</comment>